<proteinExistence type="predicted"/>
<dbReference type="Proteomes" id="UP000019149">
    <property type="component" value="Unassembled WGS sequence"/>
</dbReference>
<dbReference type="KEGG" id="egl:EGR_05562"/>
<gene>
    <name evidence="1" type="ORF">EGR_05562</name>
</gene>
<evidence type="ECO:0000313" key="1">
    <source>
        <dbReference type="EMBL" id="EUB59535.1"/>
    </source>
</evidence>
<dbReference type="GeneID" id="36341277"/>
<sequence length="139" mass="16108">MYIPHDILMFALLSAAKIPMSPVNDGNHIHNKRKQGPFYLCKEIWRCGRKIIPLFALSLFKFLDFINFTLLKSIHLHQSNYLKKMIFKVLKVNFLLSCFLKESGIFHSTTSDASVNTIKAELSLNVAFMLLRLHSWHSN</sequence>
<evidence type="ECO:0000313" key="2">
    <source>
        <dbReference type="Proteomes" id="UP000019149"/>
    </source>
</evidence>
<accession>W6UDU3</accession>
<dbReference type="AlphaFoldDB" id="W6UDU3"/>
<organism evidence="1 2">
    <name type="scientific">Echinococcus granulosus</name>
    <name type="common">Hydatid tapeworm</name>
    <dbReference type="NCBI Taxonomy" id="6210"/>
    <lineage>
        <taxon>Eukaryota</taxon>
        <taxon>Metazoa</taxon>
        <taxon>Spiralia</taxon>
        <taxon>Lophotrochozoa</taxon>
        <taxon>Platyhelminthes</taxon>
        <taxon>Cestoda</taxon>
        <taxon>Eucestoda</taxon>
        <taxon>Cyclophyllidea</taxon>
        <taxon>Taeniidae</taxon>
        <taxon>Echinococcus</taxon>
        <taxon>Echinococcus granulosus group</taxon>
    </lineage>
</organism>
<name>W6UDU3_ECHGR</name>
<protein>
    <submittedName>
        <fullName evidence="1">Uncharacterized protein</fullName>
    </submittedName>
</protein>
<reference evidence="1 2" key="1">
    <citation type="journal article" date="2013" name="Nat. Genet.">
        <title>The genome of the hydatid tapeworm Echinococcus granulosus.</title>
        <authorList>
            <person name="Zheng H."/>
            <person name="Zhang W."/>
            <person name="Zhang L."/>
            <person name="Zhang Z."/>
            <person name="Li J."/>
            <person name="Lu G."/>
            <person name="Zhu Y."/>
            <person name="Wang Y."/>
            <person name="Huang Y."/>
            <person name="Liu J."/>
            <person name="Kang H."/>
            <person name="Chen J."/>
            <person name="Wang L."/>
            <person name="Chen A."/>
            <person name="Yu S."/>
            <person name="Gao Z."/>
            <person name="Jin L."/>
            <person name="Gu W."/>
            <person name="Wang Z."/>
            <person name="Zhao L."/>
            <person name="Shi B."/>
            <person name="Wen H."/>
            <person name="Lin R."/>
            <person name="Jones M.K."/>
            <person name="Brejova B."/>
            <person name="Vinar T."/>
            <person name="Zhao G."/>
            <person name="McManus D.P."/>
            <person name="Chen Z."/>
            <person name="Zhou Y."/>
            <person name="Wang S."/>
        </authorList>
    </citation>
    <scope>NUCLEOTIDE SEQUENCE [LARGE SCALE GENOMIC DNA]</scope>
</reference>
<dbReference type="RefSeq" id="XP_024350731.1">
    <property type="nucleotide sequence ID" value="XM_024494811.1"/>
</dbReference>
<dbReference type="CTD" id="36341277"/>
<comment type="caution">
    <text evidence="1">The sequence shown here is derived from an EMBL/GenBank/DDBJ whole genome shotgun (WGS) entry which is preliminary data.</text>
</comment>
<dbReference type="EMBL" id="APAU02000042">
    <property type="protein sequence ID" value="EUB59535.1"/>
    <property type="molecule type" value="Genomic_DNA"/>
</dbReference>
<keyword evidence="2" id="KW-1185">Reference proteome</keyword>